<feature type="region of interest" description="Disordered" evidence="2">
    <location>
        <begin position="148"/>
        <end position="243"/>
    </location>
</feature>
<evidence type="ECO:0000256" key="1">
    <source>
        <dbReference type="SAM" id="Coils"/>
    </source>
</evidence>
<protein>
    <submittedName>
        <fullName evidence="3">Uncharacterized protein</fullName>
    </submittedName>
</protein>
<feature type="coiled-coil region" evidence="1">
    <location>
        <begin position="98"/>
        <end position="132"/>
    </location>
</feature>
<evidence type="ECO:0000313" key="3">
    <source>
        <dbReference type="EnsemblPlants" id="Pp3c11_23560V3.3"/>
    </source>
</evidence>
<dbReference type="AlphaFoldDB" id="A0A7I4F0L8"/>
<proteinExistence type="predicted"/>
<sequence>MAAITAGMVTARPDPALEVRSEEWAEDASTLAASEVVSRDFENQLIIGFSKLTDASDFVACSTEFQMKLSYIRHALCDDSRTSRAIIQKERDIRQERIAQLSREFEQVLDQMQQAHEEAVAVNKQNERLMKLITEYISDRQLRACWDREPEENSELGSAPRKNPKKSRRVDKSSQRLSDCNAKNSDVARPKKLPGTENSTPFQISPARSDSSSDSSSSSRSASATPRFGLKSSEAIGRKSPQLVPRLDLSQTIANPGAEPETGAGIKIKKLANVSHEFQQKPAQSHIDLENPSRRTSRRTDSARLISMTDADDHLGNSADSARTLLLRIKRRAREGSCSAEVGGLVNEVGTSGTNIVKESTEVEMAEGAPVIEELLRQPPIQEMLESVIIQNGSESISAAFNCKDGARGTAVPELRRSVISPIAKIDPGPDMVIPCTNDPVSAAEVYMTKQEKVDQEKSVDLNLGERRTQLLLWSTGDKLLTLQTLNNTMFLWEDHPIECRHTSPYSQENLDLILSSLDSAKESQRRLFDYLDKMQGIPRRAICCSAVRELVRAYPPERLVPTSFINEHFVQQGVLNESYSSPRNTTLMSAQDSESAEFWQALVHHVSSVADHKMAAAEQSAKEFAEVLVHDMRCTSIVGDIHLARFELQTFLKGCFKLEPATRHLTPQGEYSCPASSHIESERTSIRFSQ</sequence>
<organism evidence="3 4">
    <name type="scientific">Physcomitrium patens</name>
    <name type="common">Spreading-leaved earth moss</name>
    <name type="synonym">Physcomitrella patens</name>
    <dbReference type="NCBI Taxonomy" id="3218"/>
    <lineage>
        <taxon>Eukaryota</taxon>
        <taxon>Viridiplantae</taxon>
        <taxon>Streptophyta</taxon>
        <taxon>Embryophyta</taxon>
        <taxon>Bryophyta</taxon>
        <taxon>Bryophytina</taxon>
        <taxon>Bryopsida</taxon>
        <taxon>Funariidae</taxon>
        <taxon>Funariales</taxon>
        <taxon>Funariaceae</taxon>
        <taxon>Physcomitrium</taxon>
    </lineage>
</organism>
<feature type="compositionally biased region" description="Polar residues" evidence="2">
    <location>
        <begin position="175"/>
        <end position="184"/>
    </location>
</feature>
<feature type="compositionally biased region" description="Basic and acidic residues" evidence="2">
    <location>
        <begin position="287"/>
        <end position="301"/>
    </location>
</feature>
<name>A0A7I4F0L8_PHYPA</name>
<accession>A0A7I4F0L8</accession>
<dbReference type="Proteomes" id="UP000006727">
    <property type="component" value="Chromosome 11"/>
</dbReference>
<dbReference type="Gramene" id="Pp3c11_23560V3.3">
    <property type="protein sequence ID" value="Pp3c11_23560V3.3"/>
    <property type="gene ID" value="Pp3c11_23560"/>
</dbReference>
<dbReference type="InParanoid" id="A0A7I4F0L8"/>
<evidence type="ECO:0000256" key="2">
    <source>
        <dbReference type="SAM" id="MobiDB-lite"/>
    </source>
</evidence>
<feature type="compositionally biased region" description="Low complexity" evidence="2">
    <location>
        <begin position="207"/>
        <end position="224"/>
    </location>
</feature>
<evidence type="ECO:0000313" key="4">
    <source>
        <dbReference type="Proteomes" id="UP000006727"/>
    </source>
</evidence>
<feature type="region of interest" description="Disordered" evidence="2">
    <location>
        <begin position="279"/>
        <end position="301"/>
    </location>
</feature>
<dbReference type="Gramene" id="Pp3c11_23560V3.2">
    <property type="protein sequence ID" value="Pp3c11_23560V3.2"/>
    <property type="gene ID" value="Pp3c11_23560"/>
</dbReference>
<dbReference type="EMBL" id="ABEU02000011">
    <property type="status" value="NOT_ANNOTATED_CDS"/>
    <property type="molecule type" value="Genomic_DNA"/>
</dbReference>
<reference evidence="3 4" key="1">
    <citation type="journal article" date="2008" name="Science">
        <title>The Physcomitrella genome reveals evolutionary insights into the conquest of land by plants.</title>
        <authorList>
            <person name="Rensing S."/>
            <person name="Lang D."/>
            <person name="Zimmer A."/>
            <person name="Terry A."/>
            <person name="Salamov A."/>
            <person name="Shapiro H."/>
            <person name="Nishiyama T."/>
            <person name="Perroud P.-F."/>
            <person name="Lindquist E."/>
            <person name="Kamisugi Y."/>
            <person name="Tanahashi T."/>
            <person name="Sakakibara K."/>
            <person name="Fujita T."/>
            <person name="Oishi K."/>
            <person name="Shin-I T."/>
            <person name="Kuroki Y."/>
            <person name="Toyoda A."/>
            <person name="Suzuki Y."/>
            <person name="Hashimoto A."/>
            <person name="Yamaguchi K."/>
            <person name="Sugano A."/>
            <person name="Kohara Y."/>
            <person name="Fujiyama A."/>
            <person name="Anterola A."/>
            <person name="Aoki S."/>
            <person name="Ashton N."/>
            <person name="Barbazuk W.B."/>
            <person name="Barker E."/>
            <person name="Bennetzen J."/>
            <person name="Bezanilla M."/>
            <person name="Blankenship R."/>
            <person name="Cho S.H."/>
            <person name="Dutcher S."/>
            <person name="Estelle M."/>
            <person name="Fawcett J.A."/>
            <person name="Gundlach H."/>
            <person name="Hanada K."/>
            <person name="Heyl A."/>
            <person name="Hicks K.A."/>
            <person name="Hugh J."/>
            <person name="Lohr M."/>
            <person name="Mayer K."/>
            <person name="Melkozernov A."/>
            <person name="Murata T."/>
            <person name="Nelson D."/>
            <person name="Pils B."/>
            <person name="Prigge M."/>
            <person name="Reiss B."/>
            <person name="Renner T."/>
            <person name="Rombauts S."/>
            <person name="Rushton P."/>
            <person name="Sanderfoot A."/>
            <person name="Schween G."/>
            <person name="Shiu S.-H."/>
            <person name="Stueber K."/>
            <person name="Theodoulou F.L."/>
            <person name="Tu H."/>
            <person name="Van de Peer Y."/>
            <person name="Verrier P.J."/>
            <person name="Waters E."/>
            <person name="Wood A."/>
            <person name="Yang L."/>
            <person name="Cove D."/>
            <person name="Cuming A."/>
            <person name="Hasebe M."/>
            <person name="Lucas S."/>
            <person name="Mishler D.B."/>
            <person name="Reski R."/>
            <person name="Grigoriev I."/>
            <person name="Quatrano R.S."/>
            <person name="Boore J.L."/>
        </authorList>
    </citation>
    <scope>NUCLEOTIDE SEQUENCE [LARGE SCALE GENOMIC DNA]</scope>
    <source>
        <strain evidence="3 4">cv. Gransden 2004</strain>
    </source>
</reference>
<dbReference type="EnsemblPlants" id="Pp3c11_23560V3.2">
    <property type="protein sequence ID" value="Pp3c11_23560V3.2"/>
    <property type="gene ID" value="Pp3c11_23560"/>
</dbReference>
<dbReference type="EnsemblPlants" id="Pp3c11_23560V3.3">
    <property type="protein sequence ID" value="Pp3c11_23560V3.3"/>
    <property type="gene ID" value="Pp3c11_23560"/>
</dbReference>
<reference evidence="3 4" key="2">
    <citation type="journal article" date="2018" name="Plant J.">
        <title>The Physcomitrella patens chromosome-scale assembly reveals moss genome structure and evolution.</title>
        <authorList>
            <person name="Lang D."/>
            <person name="Ullrich K.K."/>
            <person name="Murat F."/>
            <person name="Fuchs J."/>
            <person name="Jenkins J."/>
            <person name="Haas F.B."/>
            <person name="Piednoel M."/>
            <person name="Gundlach H."/>
            <person name="Van Bel M."/>
            <person name="Meyberg R."/>
            <person name="Vives C."/>
            <person name="Morata J."/>
            <person name="Symeonidi A."/>
            <person name="Hiss M."/>
            <person name="Muchero W."/>
            <person name="Kamisugi Y."/>
            <person name="Saleh O."/>
            <person name="Blanc G."/>
            <person name="Decker E.L."/>
            <person name="van Gessel N."/>
            <person name="Grimwood J."/>
            <person name="Hayes R.D."/>
            <person name="Graham S.W."/>
            <person name="Gunter L.E."/>
            <person name="McDaniel S.F."/>
            <person name="Hoernstein S.N.W."/>
            <person name="Larsson A."/>
            <person name="Li F.W."/>
            <person name="Perroud P.F."/>
            <person name="Phillips J."/>
            <person name="Ranjan P."/>
            <person name="Rokshar D.S."/>
            <person name="Rothfels C.J."/>
            <person name="Schneider L."/>
            <person name="Shu S."/>
            <person name="Stevenson D.W."/>
            <person name="Thummler F."/>
            <person name="Tillich M."/>
            <person name="Villarreal Aguilar J.C."/>
            <person name="Widiez T."/>
            <person name="Wong G.K."/>
            <person name="Wymore A."/>
            <person name="Zhang Y."/>
            <person name="Zimmer A.D."/>
            <person name="Quatrano R.S."/>
            <person name="Mayer K.F.X."/>
            <person name="Goodstein D."/>
            <person name="Casacuberta J.M."/>
            <person name="Vandepoele K."/>
            <person name="Reski R."/>
            <person name="Cuming A.C."/>
            <person name="Tuskan G.A."/>
            <person name="Maumus F."/>
            <person name="Salse J."/>
            <person name="Schmutz J."/>
            <person name="Rensing S.A."/>
        </authorList>
    </citation>
    <scope>NUCLEOTIDE SEQUENCE [LARGE SCALE GENOMIC DNA]</scope>
    <source>
        <strain evidence="3 4">cv. Gransden 2004</strain>
    </source>
</reference>
<keyword evidence="1" id="KW-0175">Coiled coil</keyword>
<keyword evidence="4" id="KW-1185">Reference proteome</keyword>
<reference evidence="3" key="3">
    <citation type="submission" date="2020-12" db="UniProtKB">
        <authorList>
            <consortium name="EnsemblPlants"/>
        </authorList>
    </citation>
    <scope>IDENTIFICATION</scope>
</reference>